<accession>A0A327WNV3</accession>
<reference evidence="2 4" key="2">
    <citation type="submission" date="2018-06" db="EMBL/GenBank/DDBJ databases">
        <title>Genomic Encyclopedia of Type Strains, Phase III (KMG-III): the genomes of soil and plant-associated and newly described type strains.</title>
        <authorList>
            <person name="Whitman W."/>
        </authorList>
    </citation>
    <scope>NUCLEOTIDE SEQUENCE [LARGE SCALE GENOMIC DNA]</scope>
    <source>
        <strain evidence="2 4">CGMCC 1.15366</strain>
    </source>
</reference>
<reference evidence="3 5" key="1">
    <citation type="journal article" date="2018" name="Front. Microbiol.">
        <title>Genome-Based Analysis Reveals the Taxonomy and Diversity of the Family Idiomarinaceae.</title>
        <authorList>
            <person name="Liu Y."/>
            <person name="Lai Q."/>
            <person name="Shao Z."/>
        </authorList>
    </citation>
    <scope>NUCLEOTIDE SEQUENCE [LARGE SCALE GENOMIC DNA]</scope>
    <source>
        <strain evidence="3 5">CF12-14</strain>
    </source>
</reference>
<evidence type="ECO:0000313" key="2">
    <source>
        <dbReference type="EMBL" id="RAJ93551.1"/>
    </source>
</evidence>
<dbReference type="EMBL" id="QLMD01000018">
    <property type="protein sequence ID" value="RAJ93551.1"/>
    <property type="molecule type" value="Genomic_DNA"/>
</dbReference>
<dbReference type="Proteomes" id="UP000249203">
    <property type="component" value="Unassembled WGS sequence"/>
</dbReference>
<evidence type="ECO:0000313" key="5">
    <source>
        <dbReference type="Proteomes" id="UP000287865"/>
    </source>
</evidence>
<dbReference type="Proteomes" id="UP000287865">
    <property type="component" value="Unassembled WGS sequence"/>
</dbReference>
<dbReference type="EMBL" id="PIPK01000018">
    <property type="protein sequence ID" value="RUO18815.1"/>
    <property type="molecule type" value="Genomic_DNA"/>
</dbReference>
<dbReference type="AlphaFoldDB" id="A0A327WNV3"/>
<comment type="caution">
    <text evidence="2">The sequence shown here is derived from an EMBL/GenBank/DDBJ whole genome shotgun (WGS) entry which is preliminary data.</text>
</comment>
<gene>
    <name evidence="2" type="ORF">B0I24_1182</name>
    <name evidence="3" type="ORF">CWE07_13595</name>
</gene>
<dbReference type="RefSeq" id="WP_111570393.1">
    <property type="nucleotide sequence ID" value="NZ_PIPK01000018.1"/>
</dbReference>
<keyword evidence="5" id="KW-1185">Reference proteome</keyword>
<evidence type="ECO:0000313" key="3">
    <source>
        <dbReference type="EMBL" id="RUO18815.1"/>
    </source>
</evidence>
<organism evidence="2 4">
    <name type="scientific">Aliidiomarina maris</name>
    <dbReference type="NCBI Taxonomy" id="531312"/>
    <lineage>
        <taxon>Bacteria</taxon>
        <taxon>Pseudomonadati</taxon>
        <taxon>Pseudomonadota</taxon>
        <taxon>Gammaproteobacteria</taxon>
        <taxon>Alteromonadales</taxon>
        <taxon>Idiomarinaceae</taxon>
        <taxon>Aliidiomarina</taxon>
    </lineage>
</organism>
<evidence type="ECO:0000256" key="1">
    <source>
        <dbReference type="SAM" id="MobiDB-lite"/>
    </source>
</evidence>
<feature type="region of interest" description="Disordered" evidence="1">
    <location>
        <begin position="18"/>
        <end position="42"/>
    </location>
</feature>
<protein>
    <submittedName>
        <fullName evidence="2">Uncharacterized protein</fullName>
    </submittedName>
</protein>
<feature type="compositionally biased region" description="Basic and acidic residues" evidence="1">
    <location>
        <begin position="27"/>
        <end position="42"/>
    </location>
</feature>
<name>A0A327WNV3_9GAMM</name>
<proteinExistence type="predicted"/>
<sequence length="138" mass="15608">MEINTTSPNANVMVKSLTEQRSQQPETHVKHASESVRQESNVDFRNMSRDDLKEWINEQLQAGNMTLEESMPFMLMTLNLDAQALEPTNGSEPVNFMEMAKNVAEFHRSIGNNDSADALDRALDIMRNEQRGPLSITV</sequence>
<evidence type="ECO:0000313" key="4">
    <source>
        <dbReference type="Proteomes" id="UP000249203"/>
    </source>
</evidence>
<dbReference type="OrthoDB" id="7472444at2"/>